<dbReference type="EMBL" id="CALNXK010000001">
    <property type="protein sequence ID" value="CAH3032333.1"/>
    <property type="molecule type" value="Genomic_DNA"/>
</dbReference>
<dbReference type="Pfam" id="PF00245">
    <property type="entry name" value="Alk_phosphatase"/>
    <property type="match status" value="2"/>
</dbReference>
<reference evidence="4 5" key="1">
    <citation type="submission" date="2022-05" db="EMBL/GenBank/DDBJ databases">
        <authorList>
            <consortium name="Genoscope - CEA"/>
            <person name="William W."/>
        </authorList>
    </citation>
    <scope>NUCLEOTIDE SEQUENCE [LARGE SCALE GENOMIC DNA]</scope>
</reference>
<evidence type="ECO:0000256" key="2">
    <source>
        <dbReference type="ARBA" id="ARBA00022553"/>
    </source>
</evidence>
<dbReference type="SMART" id="SM00098">
    <property type="entry name" value="alkPPc"/>
    <property type="match status" value="2"/>
</dbReference>
<sequence>MGITTITATRFLDGQQKGNTGEENILSWEEFPWSALAKTYTVDQQGTDSASSATAFLTGIKTDNGVVGVDSDITRFYCSSSTEQRKAVSILTLAERAGMSTGIVTTTRVTHATPACSYAHAADRNWESDADIKERAKDDGSKCKDIALQLVEYPHGDGMEVVFAGGRRKLMHKNQTDPEYPDKRGERLDGRDLIQEWVGRHPNSKYVWNKIEFDQIDGEKVDHVIGLFEYSNMQYEVERAADKAGEPSIAEMTEKAIQILQKNPKGFFLLVEGGRIDHGHHDGKAVKALNEAVAMNKAVTKALQMVNKDETLVTVTADHSHVFTIGGYPKRGNPVFGIIKQVDDSLALDTKNRTYTTLGYANGPGGLKGSRPDLRNVDTADKDFLQQATVLVNYESHGSEDVGVFADGPGAYLFHGVVEQQYVFHVMDYALCLSESKQKSCEKHVNREGKPKSKSGALPLSVPSLYSLLLIALLSRAVRLRIIVAFHMALIYYTQDFRVNQDNNEWYKAGVKLVEDNLKLKPNTNTAKSAILFLGDGMGITTITATRILDGQQKGHTGEENILSWEVFPWSALAKTYTVDQQGTDSASSATAFLSGIKTDNGVMGVDSSITRFYCSSLTEKRKAVSILTLAEKAGMSTGIVTTTRVTHATPGCAYAHTADRNWESDADIKERAKDDGSKCKDIALQFVEYPYGDGIEVVFAGGRRELMTRNQTDPEYPDKKGRRLDGRDLIKEWVDKYQNSKYVWNKTEFEKIDAEKVDRVLGLFEPSNMRYEVERADDKAGEPSIAEMTEKAIQILQKNPKGFFLLVEAGRIDHGHHDGKAVKALTDGVAMNKAVAKALEIVNKDETLITVTADHSHVFTIGGYPKRGNPVFGILKEVDNTLTVDTENRTYTTLGYADGPGGLNGSRQDLRNVNTADKDFLQQATVLTEYESHGSEDVGVFADGPGAYLFHGVVEQQYVFHVMDYALCLSESKQKSCEKHVTRGGKPKTRNGALPLSVPSLFSLPLIAILFV</sequence>
<protein>
    <recommendedName>
        <fullName evidence="1">alkaline phosphatase</fullName>
        <ecNumber evidence="1">3.1.3.1</ecNumber>
    </recommendedName>
</protein>
<dbReference type="InterPro" id="IPR001952">
    <property type="entry name" value="Alkaline_phosphatase"/>
</dbReference>
<gene>
    <name evidence="4" type="ORF">PLOB_00000410</name>
</gene>
<comment type="similarity">
    <text evidence="3">Belongs to the alkaline phosphatase family.</text>
</comment>
<keyword evidence="5" id="KW-1185">Reference proteome</keyword>
<evidence type="ECO:0000256" key="1">
    <source>
        <dbReference type="ARBA" id="ARBA00012647"/>
    </source>
</evidence>
<dbReference type="PANTHER" id="PTHR11596:SF5">
    <property type="entry name" value="ALKALINE PHOSPHATASE"/>
    <property type="match status" value="1"/>
</dbReference>
<dbReference type="Gene3D" id="3.40.720.10">
    <property type="entry name" value="Alkaline Phosphatase, subunit A"/>
    <property type="match status" value="2"/>
</dbReference>
<dbReference type="InterPro" id="IPR017850">
    <property type="entry name" value="Alkaline_phosphatase_core_sf"/>
</dbReference>
<dbReference type="SUPFAM" id="SSF53649">
    <property type="entry name" value="Alkaline phosphatase-like"/>
    <property type="match status" value="2"/>
</dbReference>
<dbReference type="EC" id="3.1.3.1" evidence="1"/>
<proteinExistence type="inferred from homology"/>
<evidence type="ECO:0000313" key="5">
    <source>
        <dbReference type="Proteomes" id="UP001159405"/>
    </source>
</evidence>
<dbReference type="PANTHER" id="PTHR11596">
    <property type="entry name" value="ALKALINE PHOSPHATASE"/>
    <property type="match status" value="1"/>
</dbReference>
<evidence type="ECO:0000313" key="4">
    <source>
        <dbReference type="EMBL" id="CAH3032333.1"/>
    </source>
</evidence>
<accession>A0ABN8MSJ7</accession>
<organism evidence="4 5">
    <name type="scientific">Porites lobata</name>
    <dbReference type="NCBI Taxonomy" id="104759"/>
    <lineage>
        <taxon>Eukaryota</taxon>
        <taxon>Metazoa</taxon>
        <taxon>Cnidaria</taxon>
        <taxon>Anthozoa</taxon>
        <taxon>Hexacorallia</taxon>
        <taxon>Scleractinia</taxon>
        <taxon>Fungiina</taxon>
        <taxon>Poritidae</taxon>
        <taxon>Porites</taxon>
    </lineage>
</organism>
<dbReference type="PRINTS" id="PR00113">
    <property type="entry name" value="ALKPHPHTASE"/>
</dbReference>
<comment type="caution">
    <text evidence="4">The sequence shown here is derived from an EMBL/GenBank/DDBJ whole genome shotgun (WGS) entry which is preliminary data.</text>
</comment>
<keyword evidence="2" id="KW-0597">Phosphoprotein</keyword>
<dbReference type="CDD" id="cd16012">
    <property type="entry name" value="ALP"/>
    <property type="match status" value="2"/>
</dbReference>
<evidence type="ECO:0000256" key="3">
    <source>
        <dbReference type="RuleBase" id="RU003946"/>
    </source>
</evidence>
<dbReference type="Proteomes" id="UP001159405">
    <property type="component" value="Unassembled WGS sequence"/>
</dbReference>
<name>A0ABN8MSJ7_9CNID</name>